<dbReference type="InterPro" id="IPR037124">
    <property type="entry name" value="Chaperonin_GroES_sf"/>
</dbReference>
<dbReference type="GO" id="GO:0046872">
    <property type="term" value="F:metal ion binding"/>
    <property type="evidence" value="ECO:0007669"/>
    <property type="project" value="TreeGrafter"/>
</dbReference>
<organism evidence="4">
    <name type="scientific">Phytophthora nicotianae</name>
    <name type="common">Potato buckeye rot agent</name>
    <name type="synonym">Phytophthora parasitica</name>
    <dbReference type="NCBI Taxonomy" id="4792"/>
    <lineage>
        <taxon>Eukaryota</taxon>
        <taxon>Sar</taxon>
        <taxon>Stramenopiles</taxon>
        <taxon>Oomycota</taxon>
        <taxon>Peronosporomycetes</taxon>
        <taxon>Peronosporales</taxon>
        <taxon>Peronosporaceae</taxon>
        <taxon>Phytophthora</taxon>
    </lineage>
</organism>
<dbReference type="PANTHER" id="PTHR10772">
    <property type="entry name" value="10 KDA HEAT SHOCK PROTEIN"/>
    <property type="match status" value="1"/>
</dbReference>
<dbReference type="VEuPathDB" id="FungiDB:PPTG_17805"/>
<evidence type="ECO:0008006" key="5">
    <source>
        <dbReference type="Google" id="ProtNLM"/>
    </source>
</evidence>
<dbReference type="SMART" id="SM00883">
    <property type="entry name" value="Cpn10"/>
    <property type="match status" value="1"/>
</dbReference>
<dbReference type="FunFam" id="2.30.33.40:FF:000002">
    <property type="entry name" value="10 kDa chaperonin, mitochondrial"/>
    <property type="match status" value="1"/>
</dbReference>
<dbReference type="GO" id="GO:0005739">
    <property type="term" value="C:mitochondrion"/>
    <property type="evidence" value="ECO:0007669"/>
    <property type="project" value="TreeGrafter"/>
</dbReference>
<dbReference type="Pfam" id="PF00166">
    <property type="entry name" value="Cpn10"/>
    <property type="match status" value="1"/>
</dbReference>
<proteinExistence type="inferred from homology"/>
<dbReference type="GO" id="GO:0051087">
    <property type="term" value="F:protein-folding chaperone binding"/>
    <property type="evidence" value="ECO:0007669"/>
    <property type="project" value="TreeGrafter"/>
</dbReference>
<dbReference type="AlphaFoldDB" id="W2K5A0"/>
<gene>
    <name evidence="4" type="ORF">L917_19190</name>
</gene>
<dbReference type="Gene3D" id="2.30.33.40">
    <property type="entry name" value="GroES chaperonin"/>
    <property type="match status" value="1"/>
</dbReference>
<dbReference type="InterPro" id="IPR020818">
    <property type="entry name" value="Chaperonin_GroES"/>
</dbReference>
<sequence>MSSEGRFNKDRTSNTSGTFGGGDQFAFRPQFHTSIIWCVVATSIRQTSCFRRPIRPLCQCITPPLTTSSLRKLVPFGNRVLVKRFEAVAKTASGIYLPDAESKQQNEGEVVAVGPGARAPDGTLIPAQSAVGDKVLLPEYGGSSVKLGDKELFLFRDEDILGKLE</sequence>
<dbReference type="OrthoDB" id="184876at2759"/>
<keyword evidence="2 3" id="KW-0143">Chaperone</keyword>
<dbReference type="SUPFAM" id="SSF50129">
    <property type="entry name" value="GroES-like"/>
    <property type="match status" value="1"/>
</dbReference>
<protein>
    <recommendedName>
        <fullName evidence="5">10 kDa chaperonin</fullName>
    </recommendedName>
</protein>
<name>W2K5A0_PHYNI</name>
<evidence type="ECO:0000256" key="3">
    <source>
        <dbReference type="RuleBase" id="RU003479"/>
    </source>
</evidence>
<dbReference type="GO" id="GO:0044183">
    <property type="term" value="F:protein folding chaperone"/>
    <property type="evidence" value="ECO:0007669"/>
    <property type="project" value="InterPro"/>
</dbReference>
<dbReference type="GO" id="GO:0051082">
    <property type="term" value="F:unfolded protein binding"/>
    <property type="evidence" value="ECO:0007669"/>
    <property type="project" value="TreeGrafter"/>
</dbReference>
<dbReference type="GO" id="GO:0005524">
    <property type="term" value="F:ATP binding"/>
    <property type="evidence" value="ECO:0007669"/>
    <property type="project" value="InterPro"/>
</dbReference>
<evidence type="ECO:0000313" key="4">
    <source>
        <dbReference type="EMBL" id="ETL80302.1"/>
    </source>
</evidence>
<dbReference type="HAMAP" id="MF_00580">
    <property type="entry name" value="CH10"/>
    <property type="match status" value="1"/>
</dbReference>
<dbReference type="Proteomes" id="UP000054423">
    <property type="component" value="Unassembled WGS sequence"/>
</dbReference>
<dbReference type="InterPro" id="IPR011032">
    <property type="entry name" value="GroES-like_sf"/>
</dbReference>
<evidence type="ECO:0000256" key="2">
    <source>
        <dbReference type="ARBA" id="ARBA00023186"/>
    </source>
</evidence>
<dbReference type="PRINTS" id="PR00297">
    <property type="entry name" value="CHAPERONIN10"/>
</dbReference>
<reference evidence="4" key="1">
    <citation type="submission" date="2013-11" db="EMBL/GenBank/DDBJ databases">
        <title>The Genome Sequence of Phytophthora parasitica CHvinca01.</title>
        <authorList>
            <consortium name="The Broad Institute Genomics Platform"/>
            <person name="Russ C."/>
            <person name="Tyler B."/>
            <person name="Panabieres F."/>
            <person name="Shan W."/>
            <person name="Tripathy S."/>
            <person name="Grunwald N."/>
            <person name="Machado M."/>
            <person name="Johnson C.S."/>
            <person name="Arredondo F."/>
            <person name="Hong C."/>
            <person name="Coffey M."/>
            <person name="Young S.K."/>
            <person name="Zeng Q."/>
            <person name="Gargeya S."/>
            <person name="Fitzgerald M."/>
            <person name="Abouelleil A."/>
            <person name="Alvarado L."/>
            <person name="Chapman S.B."/>
            <person name="Gainer-Dewar J."/>
            <person name="Goldberg J."/>
            <person name="Griggs A."/>
            <person name="Gujja S."/>
            <person name="Hansen M."/>
            <person name="Howarth C."/>
            <person name="Imamovic A."/>
            <person name="Ireland A."/>
            <person name="Larimer J."/>
            <person name="McCowan C."/>
            <person name="Murphy C."/>
            <person name="Pearson M."/>
            <person name="Poon T.W."/>
            <person name="Priest M."/>
            <person name="Roberts A."/>
            <person name="Saif S."/>
            <person name="Shea T."/>
            <person name="Sykes S."/>
            <person name="Wortman J."/>
            <person name="Nusbaum C."/>
            <person name="Birren B."/>
        </authorList>
    </citation>
    <scope>NUCLEOTIDE SEQUENCE [LARGE SCALE GENOMIC DNA]</scope>
    <source>
        <strain evidence="4">CHvinca01</strain>
    </source>
</reference>
<dbReference type="PANTHER" id="PTHR10772:SF0">
    <property type="entry name" value="10 KDA HEAT SHOCK PROTEIN, MITOCHONDRIAL"/>
    <property type="match status" value="1"/>
</dbReference>
<comment type="similarity">
    <text evidence="1 3">Belongs to the GroES chaperonin family.</text>
</comment>
<dbReference type="EMBL" id="KI682789">
    <property type="protein sequence ID" value="ETL80302.1"/>
    <property type="molecule type" value="Genomic_DNA"/>
</dbReference>
<accession>W2K5A0</accession>
<dbReference type="CDD" id="cd00320">
    <property type="entry name" value="cpn10"/>
    <property type="match status" value="1"/>
</dbReference>
<evidence type="ECO:0000256" key="1">
    <source>
        <dbReference type="ARBA" id="ARBA00006975"/>
    </source>
</evidence>